<name>A0A4P7XG76_9ALTE</name>
<protein>
    <submittedName>
        <fullName evidence="1">Uncharacterized protein</fullName>
    </submittedName>
</protein>
<dbReference type="KEGG" id="hmi:soil367_08675"/>
<dbReference type="AlphaFoldDB" id="A0A4P7XG76"/>
<reference evidence="1 2" key="1">
    <citation type="submission" date="2018-07" db="EMBL/GenBank/DDBJ databases">
        <title>Marsedoiliclastica nanhaica gen. nov. sp. nov., a novel marine hydrocarbonoclastic bacterium isolated from an in-situ enriched hydrocarbon-degrading consortium in deep-sea sediment.</title>
        <authorList>
            <person name="Dong C."/>
            <person name="Ma T."/>
            <person name="Liu R."/>
            <person name="Shao Z."/>
        </authorList>
    </citation>
    <scope>NUCLEOTIDE SEQUENCE [LARGE SCALE GENOMIC DNA]</scope>
    <source>
        <strain evidence="2">soil36-7</strain>
    </source>
</reference>
<accession>A0A4P7XG76</accession>
<gene>
    <name evidence="1" type="ORF">soil367_08675</name>
</gene>
<dbReference type="OrthoDB" id="6368842at2"/>
<evidence type="ECO:0000313" key="1">
    <source>
        <dbReference type="EMBL" id="QCF25988.1"/>
    </source>
</evidence>
<evidence type="ECO:0000313" key="2">
    <source>
        <dbReference type="Proteomes" id="UP000298049"/>
    </source>
</evidence>
<dbReference type="Proteomes" id="UP000298049">
    <property type="component" value="Chromosome"/>
</dbReference>
<keyword evidence="2" id="KW-1185">Reference proteome</keyword>
<proteinExistence type="predicted"/>
<dbReference type="EMBL" id="CP031093">
    <property type="protein sequence ID" value="QCF25988.1"/>
    <property type="molecule type" value="Genomic_DNA"/>
</dbReference>
<sequence>MQYADSLRKVLIRKITKAERDLAQLKLDYCRFVFGLSHRSQVKVKGKLYLVRTVDVDTMDRVEGGEFSKPAIAGVPVGSKNAETELRQLGKNWVVVTETEVATAR</sequence>
<dbReference type="RefSeq" id="WP_136548709.1">
    <property type="nucleotide sequence ID" value="NZ_CP031093.1"/>
</dbReference>
<organism evidence="1 2">
    <name type="scientific">Hydrocarboniclastica marina</name>
    <dbReference type="NCBI Taxonomy" id="2259620"/>
    <lineage>
        <taxon>Bacteria</taxon>
        <taxon>Pseudomonadati</taxon>
        <taxon>Pseudomonadota</taxon>
        <taxon>Gammaproteobacteria</taxon>
        <taxon>Alteromonadales</taxon>
        <taxon>Alteromonadaceae</taxon>
        <taxon>Hydrocarboniclastica</taxon>
    </lineage>
</organism>